<gene>
    <name evidence="1" type="ORF">V6N12_026300</name>
</gene>
<comment type="caution">
    <text evidence="1">The sequence shown here is derived from an EMBL/GenBank/DDBJ whole genome shotgun (WGS) entry which is preliminary data.</text>
</comment>
<reference evidence="1 2" key="1">
    <citation type="journal article" date="2024" name="G3 (Bethesda)">
        <title>Genome assembly of Hibiscus sabdariffa L. provides insights into metabolisms of medicinal natural products.</title>
        <authorList>
            <person name="Kim T."/>
        </authorList>
    </citation>
    <scope>NUCLEOTIDE SEQUENCE [LARGE SCALE GENOMIC DNA]</scope>
    <source>
        <strain evidence="1">TK-2024</strain>
        <tissue evidence="1">Old leaves</tissue>
    </source>
</reference>
<keyword evidence="2" id="KW-1185">Reference proteome</keyword>
<organism evidence="1 2">
    <name type="scientific">Hibiscus sabdariffa</name>
    <name type="common">roselle</name>
    <dbReference type="NCBI Taxonomy" id="183260"/>
    <lineage>
        <taxon>Eukaryota</taxon>
        <taxon>Viridiplantae</taxon>
        <taxon>Streptophyta</taxon>
        <taxon>Embryophyta</taxon>
        <taxon>Tracheophyta</taxon>
        <taxon>Spermatophyta</taxon>
        <taxon>Magnoliopsida</taxon>
        <taxon>eudicotyledons</taxon>
        <taxon>Gunneridae</taxon>
        <taxon>Pentapetalae</taxon>
        <taxon>rosids</taxon>
        <taxon>malvids</taxon>
        <taxon>Malvales</taxon>
        <taxon>Malvaceae</taxon>
        <taxon>Malvoideae</taxon>
        <taxon>Hibiscus</taxon>
    </lineage>
</organism>
<name>A0ABR2DRD9_9ROSI</name>
<proteinExistence type="predicted"/>
<accession>A0ABR2DRD9</accession>
<evidence type="ECO:0000313" key="1">
    <source>
        <dbReference type="EMBL" id="KAK8545466.1"/>
    </source>
</evidence>
<dbReference type="Proteomes" id="UP001472677">
    <property type="component" value="Unassembled WGS sequence"/>
</dbReference>
<protein>
    <submittedName>
        <fullName evidence="1">Uncharacterized protein</fullName>
    </submittedName>
</protein>
<dbReference type="EMBL" id="JBBPBM010000023">
    <property type="protein sequence ID" value="KAK8545466.1"/>
    <property type="molecule type" value="Genomic_DNA"/>
</dbReference>
<sequence>MALVDVAAYCFPTFGIGKFRQNRSGCYVRNLSATTDGPLMRSPILDVNILFRVSSIAVNNRTACVGVLFVNDSKICALFSGPAYGSSRFSVALYAVKVAIDIFKSSG</sequence>
<evidence type="ECO:0000313" key="2">
    <source>
        <dbReference type="Proteomes" id="UP001472677"/>
    </source>
</evidence>